<evidence type="ECO:0000256" key="4">
    <source>
        <dbReference type="ARBA" id="ARBA00022692"/>
    </source>
</evidence>
<comment type="caution">
    <text evidence="9">The sequence shown here is derived from an EMBL/GenBank/DDBJ whole genome shotgun (WGS) entry which is preliminary data.</text>
</comment>
<dbReference type="CDD" id="cd06261">
    <property type="entry name" value="TM_PBP2"/>
    <property type="match status" value="1"/>
</dbReference>
<evidence type="ECO:0000256" key="6">
    <source>
        <dbReference type="ARBA" id="ARBA00023136"/>
    </source>
</evidence>
<dbReference type="PANTHER" id="PTHR43386">
    <property type="entry name" value="OLIGOPEPTIDE TRANSPORT SYSTEM PERMEASE PROTEIN APPC"/>
    <property type="match status" value="1"/>
</dbReference>
<dbReference type="SUPFAM" id="SSF161098">
    <property type="entry name" value="MetI-like"/>
    <property type="match status" value="1"/>
</dbReference>
<comment type="similarity">
    <text evidence="7">Belongs to the binding-protein-dependent transport system permease family.</text>
</comment>
<comment type="subcellular location">
    <subcellularLocation>
        <location evidence="1 7">Cell membrane</location>
        <topology evidence="1 7">Multi-pass membrane protein</topology>
    </subcellularLocation>
</comment>
<evidence type="ECO:0000313" key="10">
    <source>
        <dbReference type="Proteomes" id="UP001339911"/>
    </source>
</evidence>
<gene>
    <name evidence="9" type="ORF">V1634_12915</name>
</gene>
<keyword evidence="10" id="KW-1185">Reference proteome</keyword>
<organism evidence="9 10">
    <name type="scientific">Plantactinospora veratri</name>
    <dbReference type="NCBI Taxonomy" id="1436122"/>
    <lineage>
        <taxon>Bacteria</taxon>
        <taxon>Bacillati</taxon>
        <taxon>Actinomycetota</taxon>
        <taxon>Actinomycetes</taxon>
        <taxon>Micromonosporales</taxon>
        <taxon>Micromonosporaceae</taxon>
        <taxon>Plantactinospora</taxon>
    </lineage>
</organism>
<evidence type="ECO:0000256" key="7">
    <source>
        <dbReference type="RuleBase" id="RU363032"/>
    </source>
</evidence>
<keyword evidence="2 7" id="KW-0813">Transport</keyword>
<accession>A0ABU7SCS0</accession>
<evidence type="ECO:0000256" key="5">
    <source>
        <dbReference type="ARBA" id="ARBA00022989"/>
    </source>
</evidence>
<dbReference type="InterPro" id="IPR035906">
    <property type="entry name" value="MetI-like_sf"/>
</dbReference>
<evidence type="ECO:0000256" key="2">
    <source>
        <dbReference type="ARBA" id="ARBA00022448"/>
    </source>
</evidence>
<feature type="transmembrane region" description="Helical" evidence="7">
    <location>
        <begin position="25"/>
        <end position="48"/>
    </location>
</feature>
<keyword evidence="6 7" id="KW-0472">Membrane</keyword>
<keyword evidence="4 7" id="KW-0812">Transmembrane</keyword>
<dbReference type="InterPro" id="IPR050366">
    <property type="entry name" value="BP-dependent_transpt_permease"/>
</dbReference>
<dbReference type="RefSeq" id="WP_331208013.1">
    <property type="nucleotide sequence ID" value="NZ_JAZGQL010000008.1"/>
</dbReference>
<name>A0ABU7SCS0_9ACTN</name>
<dbReference type="Proteomes" id="UP001339911">
    <property type="component" value="Unassembled WGS sequence"/>
</dbReference>
<dbReference type="InterPro" id="IPR000515">
    <property type="entry name" value="MetI-like"/>
</dbReference>
<evidence type="ECO:0000256" key="3">
    <source>
        <dbReference type="ARBA" id="ARBA00022475"/>
    </source>
</evidence>
<feature type="domain" description="ABC transmembrane type-1" evidence="8">
    <location>
        <begin position="87"/>
        <end position="277"/>
    </location>
</feature>
<keyword evidence="5 7" id="KW-1133">Transmembrane helix</keyword>
<sequence>MTDLTRTRVRAAGWRPRFRLRPGQAGAAVAGAVLLVAIVACLVAPLLWPLDQSAVALDRIRLAPSWDHPAGTDDLGRDVAHRALYGLRVSLLVGAVAALVATVIGGIVGGIAGTVGGRVDRVLMRIVDTVAALPHLLLGIFIVAMLRPSLGAVIASIGLTHWLSTARIVRSELLSLRTRPFVDAAISGGASRLRVLTRHLLPHVLPRLALAVTLMIPHAVWHETALSFLGLGLPPHLASLGNMINDGQGSLLAGAWWASLAPGAVIVVVTLAIAVVAARWRDRLDPRVRAELQL</sequence>
<feature type="transmembrane region" description="Helical" evidence="7">
    <location>
        <begin position="255"/>
        <end position="278"/>
    </location>
</feature>
<evidence type="ECO:0000256" key="1">
    <source>
        <dbReference type="ARBA" id="ARBA00004651"/>
    </source>
</evidence>
<dbReference type="Pfam" id="PF00528">
    <property type="entry name" value="BPD_transp_1"/>
    <property type="match status" value="1"/>
</dbReference>
<proteinExistence type="inferred from homology"/>
<dbReference type="PANTHER" id="PTHR43386:SF23">
    <property type="entry name" value="ABC TRANSPORTER"/>
    <property type="match status" value="1"/>
</dbReference>
<dbReference type="Gene3D" id="1.10.3720.10">
    <property type="entry name" value="MetI-like"/>
    <property type="match status" value="1"/>
</dbReference>
<dbReference type="PROSITE" id="PS50928">
    <property type="entry name" value="ABC_TM1"/>
    <property type="match status" value="1"/>
</dbReference>
<reference evidence="9 10" key="1">
    <citation type="submission" date="2024-01" db="EMBL/GenBank/DDBJ databases">
        <title>Genome insights into Plantactinospora veratri sp. nov.</title>
        <authorList>
            <person name="Wang L."/>
        </authorList>
    </citation>
    <scope>NUCLEOTIDE SEQUENCE [LARGE SCALE GENOMIC DNA]</scope>
    <source>
        <strain evidence="9 10">NEAU-FHS4</strain>
    </source>
</reference>
<protein>
    <submittedName>
        <fullName evidence="9">ABC transporter permease</fullName>
    </submittedName>
</protein>
<dbReference type="EMBL" id="JAZGQL010000008">
    <property type="protein sequence ID" value="MEE6307725.1"/>
    <property type="molecule type" value="Genomic_DNA"/>
</dbReference>
<feature type="transmembrane region" description="Helical" evidence="7">
    <location>
        <begin position="91"/>
        <end position="115"/>
    </location>
</feature>
<evidence type="ECO:0000259" key="8">
    <source>
        <dbReference type="PROSITE" id="PS50928"/>
    </source>
</evidence>
<keyword evidence="3" id="KW-1003">Cell membrane</keyword>
<evidence type="ECO:0000313" key="9">
    <source>
        <dbReference type="EMBL" id="MEE6307725.1"/>
    </source>
</evidence>